<sequence>MEVRGGEENRQASWTKKTRHSGSPCDVGQKFAYDNVGRVFGKIGKPWKRNAFVAAAGKLYLLIRFTFLLG</sequence>
<reference evidence="2 4" key="1">
    <citation type="submission" date="2015-01" db="EMBL/GenBank/DDBJ databases">
        <title>Evolution of Trichinella species and genotypes.</title>
        <authorList>
            <person name="Korhonen P.K."/>
            <person name="Edoardo P."/>
            <person name="Giuseppe L.R."/>
            <person name="Gasser R.B."/>
        </authorList>
    </citation>
    <scope>NUCLEOTIDE SEQUENCE [LARGE SCALE GENOMIC DNA]</scope>
    <source>
        <strain evidence="2">ISS417</strain>
    </source>
</reference>
<name>A0A0V0T6P3_9BILA</name>
<dbReference type="EMBL" id="JYDJ01000607">
    <property type="protein sequence ID" value="KRX34215.1"/>
    <property type="molecule type" value="Genomic_DNA"/>
</dbReference>
<feature type="region of interest" description="Disordered" evidence="1">
    <location>
        <begin position="1"/>
        <end position="24"/>
    </location>
</feature>
<protein>
    <submittedName>
        <fullName evidence="2">Uncharacterized protein</fullName>
    </submittedName>
</protein>
<gene>
    <name evidence="2" type="ORF">T05_13232</name>
    <name evidence="3" type="ORF">T05_15696</name>
</gene>
<evidence type="ECO:0000313" key="3">
    <source>
        <dbReference type="EMBL" id="KRX34216.1"/>
    </source>
</evidence>
<dbReference type="OrthoDB" id="5930164at2759"/>
<evidence type="ECO:0000313" key="2">
    <source>
        <dbReference type="EMBL" id="KRX34215.1"/>
    </source>
</evidence>
<dbReference type="AlphaFoldDB" id="A0A0V0T6P3"/>
<evidence type="ECO:0000256" key="1">
    <source>
        <dbReference type="SAM" id="MobiDB-lite"/>
    </source>
</evidence>
<organism evidence="2 4">
    <name type="scientific">Trichinella murrelli</name>
    <dbReference type="NCBI Taxonomy" id="144512"/>
    <lineage>
        <taxon>Eukaryota</taxon>
        <taxon>Metazoa</taxon>
        <taxon>Ecdysozoa</taxon>
        <taxon>Nematoda</taxon>
        <taxon>Enoplea</taxon>
        <taxon>Dorylaimia</taxon>
        <taxon>Trichinellida</taxon>
        <taxon>Trichinellidae</taxon>
        <taxon>Trichinella</taxon>
    </lineage>
</organism>
<proteinExistence type="predicted"/>
<comment type="caution">
    <text evidence="2">The sequence shown here is derived from an EMBL/GenBank/DDBJ whole genome shotgun (WGS) entry which is preliminary data.</text>
</comment>
<feature type="compositionally biased region" description="Basic and acidic residues" evidence="1">
    <location>
        <begin position="1"/>
        <end position="10"/>
    </location>
</feature>
<dbReference type="EMBL" id="JYDJ01000607">
    <property type="protein sequence ID" value="KRX34216.1"/>
    <property type="molecule type" value="Genomic_DNA"/>
</dbReference>
<accession>A0A0V0T6P3</accession>
<evidence type="ECO:0000313" key="4">
    <source>
        <dbReference type="Proteomes" id="UP000055048"/>
    </source>
</evidence>
<keyword evidence="4" id="KW-1185">Reference proteome</keyword>
<dbReference type="Proteomes" id="UP000055048">
    <property type="component" value="Unassembled WGS sequence"/>
</dbReference>